<dbReference type="EMBL" id="CABVLU010000004">
    <property type="protein sequence ID" value="VVT56756.1"/>
    <property type="molecule type" value="Genomic_DNA"/>
</dbReference>
<feature type="region of interest" description="Disordered" evidence="1">
    <location>
        <begin position="23"/>
        <end position="152"/>
    </location>
</feature>
<dbReference type="AlphaFoldDB" id="A0A5E8C6A2"/>
<sequence length="152" mass="17100">MLDSTSSRPLFSFLLNPSHRTASFEMNQSLQPQTTSSATPTQNHPTKIKNTQTPRSSFSDSHKTFTPSETMTRKRSSSHSDDDDHSHDDDNDGNDNDNDDNDDNDHSKSKKKECCGCGGTKCADKKKKKQQQENKDSGSQDSRKAFIRSLEW</sequence>
<proteinExistence type="predicted"/>
<feature type="compositionally biased region" description="Basic and acidic residues" evidence="1">
    <location>
        <begin position="130"/>
        <end position="152"/>
    </location>
</feature>
<feature type="compositionally biased region" description="Acidic residues" evidence="1">
    <location>
        <begin position="89"/>
        <end position="103"/>
    </location>
</feature>
<evidence type="ECO:0000313" key="3">
    <source>
        <dbReference type="Proteomes" id="UP000398389"/>
    </source>
</evidence>
<accession>A0A5E8C6A2</accession>
<dbReference type="GeneID" id="43584064"/>
<protein>
    <submittedName>
        <fullName evidence="2">Uncharacterized protein</fullName>
    </submittedName>
</protein>
<name>A0A5E8C6A2_9ASCO</name>
<feature type="compositionally biased region" description="Low complexity" evidence="1">
    <location>
        <begin position="28"/>
        <end position="42"/>
    </location>
</feature>
<feature type="compositionally biased region" description="Polar residues" evidence="1">
    <location>
        <begin position="43"/>
        <end position="70"/>
    </location>
</feature>
<reference evidence="2 3" key="1">
    <citation type="submission" date="2019-09" db="EMBL/GenBank/DDBJ databases">
        <authorList>
            <person name="Brejova B."/>
        </authorList>
    </citation>
    <scope>NUCLEOTIDE SEQUENCE [LARGE SCALE GENOMIC DNA]</scope>
</reference>
<dbReference type="RefSeq" id="XP_031855855.1">
    <property type="nucleotide sequence ID" value="XM_031999964.1"/>
</dbReference>
<gene>
    <name evidence="2" type="ORF">SAPINGB_P005250</name>
</gene>
<evidence type="ECO:0000256" key="1">
    <source>
        <dbReference type="SAM" id="MobiDB-lite"/>
    </source>
</evidence>
<dbReference type="Proteomes" id="UP000398389">
    <property type="component" value="Unassembled WGS sequence"/>
</dbReference>
<evidence type="ECO:0000313" key="2">
    <source>
        <dbReference type="EMBL" id="VVT56756.1"/>
    </source>
</evidence>
<organism evidence="2 3">
    <name type="scientific">Magnusiomyces paraingens</name>
    <dbReference type="NCBI Taxonomy" id="2606893"/>
    <lineage>
        <taxon>Eukaryota</taxon>
        <taxon>Fungi</taxon>
        <taxon>Dikarya</taxon>
        <taxon>Ascomycota</taxon>
        <taxon>Saccharomycotina</taxon>
        <taxon>Dipodascomycetes</taxon>
        <taxon>Dipodascales</taxon>
        <taxon>Dipodascaceae</taxon>
        <taxon>Magnusiomyces</taxon>
    </lineage>
</organism>
<keyword evidence="3" id="KW-1185">Reference proteome</keyword>
<feature type="compositionally biased region" description="Basic and acidic residues" evidence="1">
    <location>
        <begin position="78"/>
        <end position="88"/>
    </location>
</feature>